<proteinExistence type="predicted"/>
<dbReference type="GO" id="GO:0003677">
    <property type="term" value="F:DNA binding"/>
    <property type="evidence" value="ECO:0007669"/>
    <property type="project" value="InterPro"/>
</dbReference>
<dbReference type="AlphaFoldDB" id="A0A5R9J7N6"/>
<reference evidence="3 4" key="1">
    <citation type="submission" date="2019-05" db="EMBL/GenBank/DDBJ databases">
        <authorList>
            <person name="Pankratov T."/>
            <person name="Grouzdev D."/>
        </authorList>
    </citation>
    <scope>NUCLEOTIDE SEQUENCE [LARGE SCALE GENOMIC DNA]</scope>
    <source>
        <strain evidence="3 4">KEBCLARHB70R</strain>
    </source>
</reference>
<comment type="caution">
    <text evidence="3">The sequence shown here is derived from an EMBL/GenBank/DDBJ whole genome shotgun (WGS) entry which is preliminary data.</text>
</comment>
<evidence type="ECO:0000313" key="3">
    <source>
        <dbReference type="EMBL" id="TLU73615.1"/>
    </source>
</evidence>
<dbReference type="Pfam" id="PF20432">
    <property type="entry name" value="Xre-like-HTH"/>
    <property type="match status" value="1"/>
</dbReference>
<keyword evidence="4" id="KW-1185">Reference proteome</keyword>
<accession>A0A5R9J7N6</accession>
<evidence type="ECO:0000313" key="4">
    <source>
        <dbReference type="Proteomes" id="UP000305654"/>
    </source>
</evidence>
<sequence>MGSTAPGSAHYADPVSQEEAAAMLRASFNLFTRWQLDAQQSRRLLGSPSERTFQRWKAGDIASIPHDTVCRLGDLMGIHKALRYLFTDPQRGYDWIRKPSPAFGGRSALDRMLQGAPTDVAAIRGYLDAERAGW</sequence>
<evidence type="ECO:0000259" key="1">
    <source>
        <dbReference type="Pfam" id="PF09722"/>
    </source>
</evidence>
<feature type="domain" description="Antitoxin Xre-like helix-turn-helix" evidence="2">
    <location>
        <begin position="14"/>
        <end position="59"/>
    </location>
</feature>
<gene>
    <name evidence="3" type="ORF">FE263_07365</name>
</gene>
<dbReference type="EMBL" id="VCDI01000002">
    <property type="protein sequence ID" value="TLU73615.1"/>
    <property type="molecule type" value="Genomic_DNA"/>
</dbReference>
<protein>
    <submittedName>
        <fullName evidence="3">DUF2384 domain-containing protein</fullName>
    </submittedName>
</protein>
<dbReference type="Pfam" id="PF09722">
    <property type="entry name" value="Xre_MbcA_ParS_C"/>
    <property type="match status" value="1"/>
</dbReference>
<organism evidence="3 4">
    <name type="scientific">Lichenicoccus roseus</name>
    <dbReference type="NCBI Taxonomy" id="2683649"/>
    <lineage>
        <taxon>Bacteria</taxon>
        <taxon>Pseudomonadati</taxon>
        <taxon>Pseudomonadota</taxon>
        <taxon>Alphaproteobacteria</taxon>
        <taxon>Acetobacterales</taxon>
        <taxon>Acetobacteraceae</taxon>
        <taxon>Lichenicoccus</taxon>
    </lineage>
</organism>
<dbReference type="InterPro" id="IPR046847">
    <property type="entry name" value="Xre-like_HTH"/>
</dbReference>
<name>A0A5R9J7N6_9PROT</name>
<dbReference type="Proteomes" id="UP000305654">
    <property type="component" value="Unassembled WGS sequence"/>
</dbReference>
<dbReference type="OrthoDB" id="117888at2"/>
<evidence type="ECO:0000259" key="2">
    <source>
        <dbReference type="Pfam" id="PF20432"/>
    </source>
</evidence>
<dbReference type="InterPro" id="IPR024467">
    <property type="entry name" value="Xre/MbcA/ParS-like_toxin-bd"/>
</dbReference>
<feature type="domain" description="Antitoxin Xre/MbcA/ParS-like toxin-binding" evidence="1">
    <location>
        <begin position="81"/>
        <end position="133"/>
    </location>
</feature>